<evidence type="ECO:0000313" key="3">
    <source>
        <dbReference type="Proteomes" id="UP000596083"/>
    </source>
</evidence>
<dbReference type="SUPFAM" id="SSF53850">
    <property type="entry name" value="Periplasmic binding protein-like II"/>
    <property type="match status" value="1"/>
</dbReference>
<protein>
    <recommendedName>
        <fullName evidence="1">LysR substrate-binding domain-containing protein</fullName>
    </recommendedName>
</protein>
<accession>A0A7T7HMW3</accession>
<dbReference type="EMBL" id="CP066786">
    <property type="protein sequence ID" value="QQM32139.1"/>
    <property type="molecule type" value="Genomic_DNA"/>
</dbReference>
<dbReference type="InterPro" id="IPR005119">
    <property type="entry name" value="LysR_subst-bd"/>
</dbReference>
<dbReference type="Proteomes" id="UP000596083">
    <property type="component" value="Chromosome"/>
</dbReference>
<sequence length="66" mass="6985">MLCGMGLACLPDRLVAPLAEAGRLVRVLTEFCPAQPGFFLYCPLDGHPSAALKAFIGFVRAAGVHQ</sequence>
<dbReference type="Pfam" id="PF03466">
    <property type="entry name" value="LysR_substrate"/>
    <property type="match status" value="1"/>
</dbReference>
<reference evidence="2 3" key="1">
    <citation type="submission" date="2020-12" db="EMBL/GenBank/DDBJ databases">
        <authorList>
            <person name="Zheng R.K."/>
            <person name="Sun C.M."/>
        </authorList>
    </citation>
    <scope>NUCLEOTIDE SEQUENCE [LARGE SCALE GENOMIC DNA]</scope>
    <source>
        <strain evidence="2 3">ZRK001</strain>
    </source>
</reference>
<evidence type="ECO:0000313" key="2">
    <source>
        <dbReference type="EMBL" id="QQM32139.1"/>
    </source>
</evidence>
<feature type="domain" description="LysR substrate-binding" evidence="1">
    <location>
        <begin position="4"/>
        <end position="62"/>
    </location>
</feature>
<dbReference type="Gene3D" id="3.40.190.290">
    <property type="match status" value="1"/>
</dbReference>
<evidence type="ECO:0000259" key="1">
    <source>
        <dbReference type="Pfam" id="PF03466"/>
    </source>
</evidence>
<dbReference type="KEGG" id="mlut:JET14_08340"/>
<proteinExistence type="predicted"/>
<name>A0A7T7HMW3_9HYPH</name>
<dbReference type="AlphaFoldDB" id="A0A7T7HMW3"/>
<organism evidence="2 3">
    <name type="scientific">Martelella lutilitoris</name>
    <dbReference type="NCBI Taxonomy" id="2583532"/>
    <lineage>
        <taxon>Bacteria</taxon>
        <taxon>Pseudomonadati</taxon>
        <taxon>Pseudomonadota</taxon>
        <taxon>Alphaproteobacteria</taxon>
        <taxon>Hyphomicrobiales</taxon>
        <taxon>Aurantimonadaceae</taxon>
        <taxon>Martelella</taxon>
    </lineage>
</organism>
<gene>
    <name evidence="2" type="ORF">JET14_08340</name>
</gene>